<dbReference type="GO" id="GO:0003700">
    <property type="term" value="F:DNA-binding transcription factor activity"/>
    <property type="evidence" value="ECO:0007669"/>
    <property type="project" value="InterPro"/>
</dbReference>
<dbReference type="Proteomes" id="UP001185092">
    <property type="component" value="Unassembled WGS sequence"/>
</dbReference>
<dbReference type="Gene3D" id="1.10.10.60">
    <property type="entry name" value="Homeodomain-like"/>
    <property type="match status" value="1"/>
</dbReference>
<dbReference type="InterPro" id="IPR020449">
    <property type="entry name" value="Tscrpt_reg_AraC-type_HTH"/>
</dbReference>
<evidence type="ECO:0000256" key="1">
    <source>
        <dbReference type="ARBA" id="ARBA00023015"/>
    </source>
</evidence>
<keyword evidence="6" id="KW-1185">Reference proteome</keyword>
<feature type="domain" description="HTH araC/xylS-type" evidence="4">
    <location>
        <begin position="222"/>
        <end position="320"/>
    </location>
</feature>
<dbReference type="PANTHER" id="PTHR47893">
    <property type="entry name" value="REGULATORY PROTEIN PCHR"/>
    <property type="match status" value="1"/>
</dbReference>
<dbReference type="SMART" id="SM00342">
    <property type="entry name" value="HTH_ARAC"/>
    <property type="match status" value="1"/>
</dbReference>
<comment type="caution">
    <text evidence="5">The sequence shown here is derived from an EMBL/GenBank/DDBJ whole genome shotgun (WGS) entry which is preliminary data.</text>
</comment>
<proteinExistence type="predicted"/>
<dbReference type="RefSeq" id="WP_309938437.1">
    <property type="nucleotide sequence ID" value="NZ_AP025305.1"/>
</dbReference>
<dbReference type="Pfam" id="PF12833">
    <property type="entry name" value="HTH_18"/>
    <property type="match status" value="1"/>
</dbReference>
<evidence type="ECO:0000256" key="2">
    <source>
        <dbReference type="ARBA" id="ARBA00023125"/>
    </source>
</evidence>
<protein>
    <submittedName>
        <fullName evidence="5">AraC-like DNA-binding protein</fullName>
    </submittedName>
</protein>
<dbReference type="SUPFAM" id="SSF46689">
    <property type="entry name" value="Homeodomain-like"/>
    <property type="match status" value="2"/>
</dbReference>
<dbReference type="InterPro" id="IPR009057">
    <property type="entry name" value="Homeodomain-like_sf"/>
</dbReference>
<evidence type="ECO:0000259" key="4">
    <source>
        <dbReference type="PROSITE" id="PS01124"/>
    </source>
</evidence>
<dbReference type="InterPro" id="IPR018060">
    <property type="entry name" value="HTH_AraC"/>
</dbReference>
<reference evidence="5" key="1">
    <citation type="submission" date="2023-07" db="EMBL/GenBank/DDBJ databases">
        <title>Genomic Encyclopedia of Type Strains, Phase IV (KMG-IV): sequencing the most valuable type-strain genomes for metagenomic binning, comparative biology and taxonomic classification.</title>
        <authorList>
            <person name="Goeker M."/>
        </authorList>
    </citation>
    <scope>NUCLEOTIDE SEQUENCE</scope>
    <source>
        <strain evidence="5">DSM 26174</strain>
    </source>
</reference>
<evidence type="ECO:0000313" key="6">
    <source>
        <dbReference type="Proteomes" id="UP001185092"/>
    </source>
</evidence>
<evidence type="ECO:0000313" key="5">
    <source>
        <dbReference type="EMBL" id="MDR6238931.1"/>
    </source>
</evidence>
<keyword evidence="2 5" id="KW-0238">DNA-binding</keyword>
<gene>
    <name evidence="5" type="ORF">HNQ88_001968</name>
</gene>
<dbReference type="PROSITE" id="PS01124">
    <property type="entry name" value="HTH_ARAC_FAMILY_2"/>
    <property type="match status" value="1"/>
</dbReference>
<dbReference type="PANTHER" id="PTHR47893:SF1">
    <property type="entry name" value="REGULATORY PROTEIN PCHR"/>
    <property type="match status" value="1"/>
</dbReference>
<dbReference type="AlphaFoldDB" id="A0AAE4BRR0"/>
<dbReference type="PRINTS" id="PR00032">
    <property type="entry name" value="HTHARAC"/>
</dbReference>
<name>A0AAE4BRR0_9BACT</name>
<dbReference type="EMBL" id="JAVDQD010000002">
    <property type="protein sequence ID" value="MDR6238931.1"/>
    <property type="molecule type" value="Genomic_DNA"/>
</dbReference>
<organism evidence="5 6">
    <name type="scientific">Aureibacter tunicatorum</name>
    <dbReference type="NCBI Taxonomy" id="866807"/>
    <lineage>
        <taxon>Bacteria</taxon>
        <taxon>Pseudomonadati</taxon>
        <taxon>Bacteroidota</taxon>
        <taxon>Cytophagia</taxon>
        <taxon>Cytophagales</taxon>
        <taxon>Persicobacteraceae</taxon>
        <taxon>Aureibacter</taxon>
    </lineage>
</organism>
<keyword evidence="1" id="KW-0805">Transcription regulation</keyword>
<dbReference type="GO" id="GO:0043565">
    <property type="term" value="F:sequence-specific DNA binding"/>
    <property type="evidence" value="ECO:0007669"/>
    <property type="project" value="InterPro"/>
</dbReference>
<accession>A0AAE4BRR0</accession>
<evidence type="ECO:0000256" key="3">
    <source>
        <dbReference type="ARBA" id="ARBA00023163"/>
    </source>
</evidence>
<sequence>MKELVFEIKDIKKQLDIWKNIFGGEIKGNSLETSIGTAKFYKFDFHDVLVLKAKTNEAWHIKRIQQNDSNLLLIRFSNTINFPEAMSSLNDLEEFGVENVKEANILFTNIDNEYLLSEPTIFQNVVIRIQKDQIFRFIPKDHPLQEVFTSNKRFYWYESFSPSILRLHKQILLPSDNNPELINHNLIYGQSWEMLTLFMQKLIFRNAENYHEIDEKHIEKIQQAKNMLLNNLAKPISLEEISKSVGLGKTSLQKYFKIVYGLSMHKFFQKYRMNEARDMILSGKYNVSEAAINVGYIHFSYFAAEFKKHFGVYPSELRNNAKKR</sequence>
<keyword evidence="3" id="KW-0804">Transcription</keyword>
<dbReference type="InterPro" id="IPR053142">
    <property type="entry name" value="PchR_regulatory_protein"/>
</dbReference>